<evidence type="ECO:0000256" key="9">
    <source>
        <dbReference type="ARBA" id="ARBA00022741"/>
    </source>
</evidence>
<dbReference type="SUPFAM" id="SSF52540">
    <property type="entry name" value="P-loop containing nucleoside triphosphate hydrolases"/>
    <property type="match status" value="1"/>
</dbReference>
<evidence type="ECO:0000256" key="4">
    <source>
        <dbReference type="ARBA" id="ARBA00011903"/>
    </source>
</evidence>
<comment type="caution">
    <text evidence="21">The sequence shown here is derived from an EMBL/GenBank/DDBJ whole genome shotgun (WGS) entry which is preliminary data.</text>
</comment>
<dbReference type="InterPro" id="IPR005700">
    <property type="entry name" value="EPS_ExoP-like"/>
</dbReference>
<evidence type="ECO:0000256" key="8">
    <source>
        <dbReference type="ARBA" id="ARBA00022692"/>
    </source>
</evidence>
<dbReference type="InterPro" id="IPR032807">
    <property type="entry name" value="GNVR"/>
</dbReference>
<name>A0A0R3CV67_9BRAD</name>
<dbReference type="CDD" id="cd05387">
    <property type="entry name" value="BY-kinase"/>
    <property type="match status" value="1"/>
</dbReference>
<keyword evidence="13 17" id="KW-0472">Membrane</keyword>
<dbReference type="Pfam" id="PF13614">
    <property type="entry name" value="AAA_31"/>
    <property type="match status" value="1"/>
</dbReference>
<dbReference type="PANTHER" id="PTHR32309:SF13">
    <property type="entry name" value="FERRIC ENTEROBACTIN TRANSPORT PROTEIN FEPE"/>
    <property type="match status" value="1"/>
</dbReference>
<evidence type="ECO:0000256" key="11">
    <source>
        <dbReference type="ARBA" id="ARBA00022840"/>
    </source>
</evidence>
<organism evidence="21 22">
    <name type="scientific">Bradyrhizobium yuanmingense</name>
    <dbReference type="NCBI Taxonomy" id="108015"/>
    <lineage>
        <taxon>Bacteria</taxon>
        <taxon>Pseudomonadati</taxon>
        <taxon>Pseudomonadota</taxon>
        <taxon>Alphaproteobacteria</taxon>
        <taxon>Hyphomicrobiales</taxon>
        <taxon>Nitrobacteraceae</taxon>
        <taxon>Bradyrhizobium</taxon>
    </lineage>
</organism>
<dbReference type="EC" id="2.7.10.2" evidence="4"/>
<dbReference type="NCBIfam" id="TIGR01005">
    <property type="entry name" value="eps_transp_fam"/>
    <property type="match status" value="1"/>
</dbReference>
<dbReference type="InterPro" id="IPR025669">
    <property type="entry name" value="AAA_dom"/>
</dbReference>
<evidence type="ECO:0000256" key="7">
    <source>
        <dbReference type="ARBA" id="ARBA00022679"/>
    </source>
</evidence>
<evidence type="ECO:0000256" key="5">
    <source>
        <dbReference type="ARBA" id="ARBA00022475"/>
    </source>
</evidence>
<feature type="coiled-coil region" evidence="16">
    <location>
        <begin position="384"/>
        <end position="411"/>
    </location>
</feature>
<protein>
    <recommendedName>
        <fullName evidence="4">non-specific protein-tyrosine kinase</fullName>
        <ecNumber evidence="4">2.7.10.2</ecNumber>
    </recommendedName>
</protein>
<dbReference type="RefSeq" id="WP_057026190.1">
    <property type="nucleotide sequence ID" value="NZ_LJYF01000004.1"/>
</dbReference>
<accession>A0A0R3CV67</accession>
<evidence type="ECO:0000256" key="13">
    <source>
        <dbReference type="ARBA" id="ARBA00023136"/>
    </source>
</evidence>
<dbReference type="Proteomes" id="UP000051380">
    <property type="component" value="Unassembled WGS sequence"/>
</dbReference>
<keyword evidence="6" id="KW-0997">Cell inner membrane</keyword>
<dbReference type="InterPro" id="IPR003856">
    <property type="entry name" value="LPS_length_determ_N"/>
</dbReference>
<sequence length="754" mass="83181">MLQVNKPTSEINRDFAEADGSASQTLTSYLDIIRRQFPTMVAIVSACVILALLYLFTAAPLFTSKATMVIDTRKVQLFQQSSVLGDLAVDSATVETQVEILKSENISLAVIRDLRLIDDPEFTGTGGGLLGTVIDAFAGLFSDGRPASEFEQTRKALERFEKNRIIKRLGLTYVMEIGFTSKDPAKAAKIANAIADAYIVDSLEAKYQATRRASVWLQDRIKELRTQASAAQKAVVDFKTANNIVDTGGRLMNEQQLAEVNSQLVMAHAATAEAKARMDRINDILKQEIPDASVADALKNDTIVKLRGQYVDMASKESIWAMKYGSDHLAAVNLRRQMAEIKKNIVDELKRIQESYKSDYDIALTREEAIKSSLNNVVSESQLTNQAQVQLRELESNAQSYQAMYDNFLQRYMESVQQQSFPITEARVISAATMPLKKSYPKTLLVLPASLFVGLLLAFGVAMARELTDKVFRTTGQVENVLGANCIAILPALSTIVAPRLGEKALGSRLAGKNNPQPDLLRYVVDNPLSRFSEAVRSVKVAVDLNSIVRENRVLATTSTLPNEGKSTLSTNLAQLIAHGGARVILVDADLRNPSLSRALVPGAKMGLVDVVAQKAQLEDALVVDPETKLSILPAGTTSKLLHTNEILASKAMHTLVNQLRSKFDYVVLDMPPMAPVVDVRVTSSFVDSYVFVVEWGRTNIDVVKHNLNGSPEIHDKLLGVVLNKADTKALARYESYHGRYYYQKYYSRYGYVE</sequence>
<evidence type="ECO:0000256" key="3">
    <source>
        <dbReference type="ARBA" id="ARBA00008883"/>
    </source>
</evidence>
<dbReference type="GO" id="GO:0005886">
    <property type="term" value="C:plasma membrane"/>
    <property type="evidence" value="ECO:0007669"/>
    <property type="project" value="UniProtKB-SubCell"/>
</dbReference>
<feature type="transmembrane region" description="Helical" evidence="17">
    <location>
        <begin position="444"/>
        <end position="462"/>
    </location>
</feature>
<dbReference type="InterPro" id="IPR005702">
    <property type="entry name" value="Wzc-like_C"/>
</dbReference>
<evidence type="ECO:0000259" key="18">
    <source>
        <dbReference type="Pfam" id="PF02706"/>
    </source>
</evidence>
<dbReference type="PANTHER" id="PTHR32309">
    <property type="entry name" value="TYROSINE-PROTEIN KINASE"/>
    <property type="match status" value="1"/>
</dbReference>
<gene>
    <name evidence="21" type="ORF">AOQ72_08590</name>
</gene>
<keyword evidence="10" id="KW-0418">Kinase</keyword>
<feature type="domain" description="AAA" evidence="19">
    <location>
        <begin position="565"/>
        <end position="679"/>
    </location>
</feature>
<feature type="domain" description="Polysaccharide chain length determinant N-terminal" evidence="18">
    <location>
        <begin position="26"/>
        <end position="114"/>
    </location>
</feature>
<keyword evidence="11" id="KW-0067">ATP-binding</keyword>
<dbReference type="Pfam" id="PF02706">
    <property type="entry name" value="Wzz"/>
    <property type="match status" value="1"/>
</dbReference>
<dbReference type="EMBL" id="LJYF01000004">
    <property type="protein sequence ID" value="KRQ01513.1"/>
    <property type="molecule type" value="Genomic_DNA"/>
</dbReference>
<evidence type="ECO:0000256" key="16">
    <source>
        <dbReference type="SAM" id="Coils"/>
    </source>
</evidence>
<keyword evidence="8 17" id="KW-0812">Transmembrane</keyword>
<evidence type="ECO:0000256" key="14">
    <source>
        <dbReference type="ARBA" id="ARBA00023137"/>
    </source>
</evidence>
<dbReference type="AlphaFoldDB" id="A0A0R3CV67"/>
<comment type="subcellular location">
    <subcellularLocation>
        <location evidence="1">Cell inner membrane</location>
        <topology evidence="1">Multi-pass membrane protein</topology>
    </subcellularLocation>
</comment>
<evidence type="ECO:0000256" key="6">
    <source>
        <dbReference type="ARBA" id="ARBA00022519"/>
    </source>
</evidence>
<comment type="similarity">
    <text evidence="3">Belongs to the etk/wzc family.</text>
</comment>
<evidence type="ECO:0000256" key="2">
    <source>
        <dbReference type="ARBA" id="ARBA00007316"/>
    </source>
</evidence>
<dbReference type="Pfam" id="PF13807">
    <property type="entry name" value="GNVR"/>
    <property type="match status" value="1"/>
</dbReference>
<evidence type="ECO:0000313" key="21">
    <source>
        <dbReference type="EMBL" id="KRQ01513.1"/>
    </source>
</evidence>
<evidence type="ECO:0000259" key="19">
    <source>
        <dbReference type="Pfam" id="PF13614"/>
    </source>
</evidence>
<keyword evidence="7" id="KW-0808">Transferase</keyword>
<dbReference type="STRING" id="108015.GA0061099_1007218"/>
<dbReference type="GO" id="GO:0005524">
    <property type="term" value="F:ATP binding"/>
    <property type="evidence" value="ECO:0007669"/>
    <property type="project" value="UniProtKB-KW"/>
</dbReference>
<keyword evidence="14" id="KW-0829">Tyrosine-protein kinase</keyword>
<dbReference type="InterPro" id="IPR027417">
    <property type="entry name" value="P-loop_NTPase"/>
</dbReference>
<evidence type="ECO:0000313" key="22">
    <source>
        <dbReference type="Proteomes" id="UP000051380"/>
    </source>
</evidence>
<feature type="transmembrane region" description="Helical" evidence="17">
    <location>
        <begin position="482"/>
        <end position="501"/>
    </location>
</feature>
<dbReference type="OrthoDB" id="230260at2"/>
<evidence type="ECO:0000256" key="12">
    <source>
        <dbReference type="ARBA" id="ARBA00022989"/>
    </source>
</evidence>
<evidence type="ECO:0000256" key="17">
    <source>
        <dbReference type="SAM" id="Phobius"/>
    </source>
</evidence>
<evidence type="ECO:0000259" key="20">
    <source>
        <dbReference type="Pfam" id="PF13807"/>
    </source>
</evidence>
<keyword evidence="12 17" id="KW-1133">Transmembrane helix</keyword>
<evidence type="ECO:0000256" key="15">
    <source>
        <dbReference type="ARBA" id="ARBA00051245"/>
    </source>
</evidence>
<dbReference type="InterPro" id="IPR050445">
    <property type="entry name" value="Bact_polysacc_biosynth/exp"/>
</dbReference>
<dbReference type="Gene3D" id="3.40.50.300">
    <property type="entry name" value="P-loop containing nucleotide triphosphate hydrolases"/>
    <property type="match status" value="1"/>
</dbReference>
<dbReference type="GO" id="GO:0004715">
    <property type="term" value="F:non-membrane spanning protein tyrosine kinase activity"/>
    <property type="evidence" value="ECO:0007669"/>
    <property type="project" value="UniProtKB-EC"/>
</dbReference>
<comment type="similarity">
    <text evidence="2">Belongs to the CpsD/CapB family.</text>
</comment>
<comment type="catalytic activity">
    <reaction evidence="15">
        <text>L-tyrosyl-[protein] + ATP = O-phospho-L-tyrosyl-[protein] + ADP + H(+)</text>
        <dbReference type="Rhea" id="RHEA:10596"/>
        <dbReference type="Rhea" id="RHEA-COMP:10136"/>
        <dbReference type="Rhea" id="RHEA-COMP:20101"/>
        <dbReference type="ChEBI" id="CHEBI:15378"/>
        <dbReference type="ChEBI" id="CHEBI:30616"/>
        <dbReference type="ChEBI" id="CHEBI:46858"/>
        <dbReference type="ChEBI" id="CHEBI:61978"/>
        <dbReference type="ChEBI" id="CHEBI:456216"/>
        <dbReference type="EC" id="2.7.10.2"/>
    </reaction>
</comment>
<evidence type="ECO:0000256" key="1">
    <source>
        <dbReference type="ARBA" id="ARBA00004429"/>
    </source>
</evidence>
<evidence type="ECO:0000256" key="10">
    <source>
        <dbReference type="ARBA" id="ARBA00022777"/>
    </source>
</evidence>
<keyword evidence="16" id="KW-0175">Coiled coil</keyword>
<reference evidence="21 22" key="1">
    <citation type="submission" date="2015-09" db="EMBL/GenBank/DDBJ databases">
        <title>Draft Genome Sequence of the Strain BR 3267 (Bradyrhizobium yuanmingense) recommended as inoculant for cowpea in Brazil.</title>
        <authorList>
            <person name="Simoes-Araujo J.L."/>
            <person name="Zilli J.E."/>
        </authorList>
    </citation>
    <scope>NUCLEOTIDE SEQUENCE [LARGE SCALE GENOMIC DNA]</scope>
    <source>
        <strain evidence="21 22">BR3267</strain>
    </source>
</reference>
<dbReference type="NCBIfam" id="TIGR01007">
    <property type="entry name" value="eps_fam"/>
    <property type="match status" value="1"/>
</dbReference>
<keyword evidence="9" id="KW-0547">Nucleotide-binding</keyword>
<feature type="transmembrane region" description="Helical" evidence="17">
    <location>
        <begin position="40"/>
        <end position="63"/>
    </location>
</feature>
<proteinExistence type="inferred from homology"/>
<keyword evidence="5" id="KW-1003">Cell membrane</keyword>
<feature type="domain" description="Tyrosine-protein kinase G-rich" evidence="20">
    <location>
        <begin position="389"/>
        <end position="466"/>
    </location>
</feature>